<keyword evidence="7 10" id="KW-0067">ATP-binding</keyword>
<evidence type="ECO:0000256" key="7">
    <source>
        <dbReference type="ARBA" id="ARBA00022840"/>
    </source>
</evidence>
<dbReference type="HAMAP" id="MF_00185">
    <property type="entry name" value="IPP_trans"/>
    <property type="match status" value="1"/>
</dbReference>
<comment type="catalytic activity">
    <reaction evidence="9 10 11">
        <text>adenosine(37) in tRNA + dimethylallyl diphosphate = N(6)-dimethylallyladenosine(37) in tRNA + diphosphate</text>
        <dbReference type="Rhea" id="RHEA:26482"/>
        <dbReference type="Rhea" id="RHEA-COMP:10162"/>
        <dbReference type="Rhea" id="RHEA-COMP:10375"/>
        <dbReference type="ChEBI" id="CHEBI:33019"/>
        <dbReference type="ChEBI" id="CHEBI:57623"/>
        <dbReference type="ChEBI" id="CHEBI:74411"/>
        <dbReference type="ChEBI" id="CHEBI:74415"/>
        <dbReference type="EC" id="2.5.1.75"/>
    </reaction>
</comment>
<dbReference type="NCBIfam" id="TIGR00174">
    <property type="entry name" value="miaA"/>
    <property type="match status" value="1"/>
</dbReference>
<name>A0A199NRJ2_9MICC</name>
<feature type="site" description="Interaction with substrate tRNA" evidence="10">
    <location>
        <position position="101"/>
    </location>
</feature>
<evidence type="ECO:0000256" key="11">
    <source>
        <dbReference type="RuleBase" id="RU003783"/>
    </source>
</evidence>
<organism evidence="14 16">
    <name type="scientific">Rothia kristinae</name>
    <dbReference type="NCBI Taxonomy" id="37923"/>
    <lineage>
        <taxon>Bacteria</taxon>
        <taxon>Bacillati</taxon>
        <taxon>Actinomycetota</taxon>
        <taxon>Actinomycetes</taxon>
        <taxon>Micrococcales</taxon>
        <taxon>Micrococcaceae</taxon>
        <taxon>Rothia</taxon>
    </lineage>
</organism>
<gene>
    <name evidence="10 15" type="primary">miaA</name>
    <name evidence="14" type="ORF">AN277_0210040</name>
    <name evidence="15" type="ORF">I6G21_07365</name>
</gene>
<evidence type="ECO:0000313" key="15">
    <source>
        <dbReference type="EMBL" id="QPT53113.1"/>
    </source>
</evidence>
<dbReference type="GO" id="GO:0006400">
    <property type="term" value="P:tRNA modification"/>
    <property type="evidence" value="ECO:0007669"/>
    <property type="project" value="TreeGrafter"/>
</dbReference>
<dbReference type="Pfam" id="PF01715">
    <property type="entry name" value="IPPT"/>
    <property type="match status" value="1"/>
</dbReference>
<evidence type="ECO:0000256" key="9">
    <source>
        <dbReference type="ARBA" id="ARBA00049563"/>
    </source>
</evidence>
<reference evidence="14 16" key="3">
    <citation type="submission" date="2016-06" db="EMBL/GenBank/DDBJ databases">
        <title>Identification of putative biosynthetic pathways for the production of bioactive secondary metabolites by the marine actinomycete Kocuria kristinae RUTW2-3.</title>
        <authorList>
            <person name="Waterworth S.C."/>
            <person name="Walmsley T.A."/>
            <person name="Matongo T."/>
            <person name="Davies-Coleman M.T."/>
            <person name="Dorrington R.A."/>
        </authorList>
    </citation>
    <scope>NUCLEOTIDE SEQUENCE [LARGE SCALE GENOMIC DNA]</scope>
    <source>
        <strain evidence="16">RuSp02-3</strain>
        <strain evidence="14">RUTW2-3</strain>
    </source>
</reference>
<dbReference type="EC" id="2.5.1.75" evidence="10"/>
<dbReference type="KEGG" id="rkr:I6G21_07365"/>
<dbReference type="InterPro" id="IPR018022">
    <property type="entry name" value="IPT"/>
</dbReference>
<evidence type="ECO:0000313" key="17">
    <source>
        <dbReference type="Proteomes" id="UP000594975"/>
    </source>
</evidence>
<feature type="site" description="Interaction with substrate tRNA" evidence="10">
    <location>
        <position position="122"/>
    </location>
</feature>
<evidence type="ECO:0000256" key="13">
    <source>
        <dbReference type="RuleBase" id="RU003785"/>
    </source>
</evidence>
<evidence type="ECO:0000256" key="3">
    <source>
        <dbReference type="ARBA" id="ARBA00005842"/>
    </source>
</evidence>
<keyword evidence="16" id="KW-1185">Reference proteome</keyword>
<evidence type="ECO:0000256" key="10">
    <source>
        <dbReference type="HAMAP-Rule" id="MF_00185"/>
    </source>
</evidence>
<keyword evidence="6 10" id="KW-0547">Nucleotide-binding</keyword>
<protein>
    <recommendedName>
        <fullName evidence="10">tRNA dimethylallyltransferase</fullName>
        <ecNumber evidence="10">2.5.1.75</ecNumber>
    </recommendedName>
    <alternativeName>
        <fullName evidence="10">Dimethylallyl diphosphate:tRNA dimethylallyltransferase</fullName>
        <shortName evidence="10">DMAPP:tRNA dimethylallyltransferase</shortName>
        <shortName evidence="10">DMATase</shortName>
    </alternativeName>
    <alternativeName>
        <fullName evidence="10">Isopentenyl-diphosphate:tRNA isopentenyltransferase</fullName>
        <shortName evidence="10">IPP transferase</shortName>
        <shortName evidence="10">IPPT</shortName>
        <shortName evidence="10">IPTase</shortName>
    </alternativeName>
</protein>
<dbReference type="AlphaFoldDB" id="A0A199NRJ2"/>
<reference evidence="15 17" key="4">
    <citation type="submission" date="2020-12" db="EMBL/GenBank/DDBJ databases">
        <title>FDA dAtabase for Regulatory Grade micrObial Sequences (FDA-ARGOS): Supporting development and validation of Infectious Disease Dx tests.</title>
        <authorList>
            <person name="Sproer C."/>
            <person name="Gronow S."/>
            <person name="Severitt S."/>
            <person name="Schroder I."/>
            <person name="Tallon L."/>
            <person name="Sadzewicz L."/>
            <person name="Zhao X."/>
            <person name="Boylan J."/>
            <person name="Ott S."/>
            <person name="Bowen H."/>
            <person name="Vavikolanu K."/>
            <person name="Mehta A."/>
            <person name="Aluvathingal J."/>
            <person name="Nadendla S."/>
            <person name="Lowell S."/>
            <person name="Myers T."/>
            <person name="Yan Y."/>
            <person name="Sichtig H."/>
        </authorList>
    </citation>
    <scope>NUCLEOTIDE SEQUENCE [LARGE SCALE GENOMIC DNA]</scope>
    <source>
        <strain evidence="15 17">FDAARGOS_864</strain>
    </source>
</reference>
<dbReference type="Proteomes" id="UP000053171">
    <property type="component" value="Unassembled WGS sequence"/>
</dbReference>
<dbReference type="SUPFAM" id="SSF52540">
    <property type="entry name" value="P-loop containing nucleoside triphosphate hydrolases"/>
    <property type="match status" value="2"/>
</dbReference>
<dbReference type="GO" id="GO:0052381">
    <property type="term" value="F:tRNA dimethylallyltransferase activity"/>
    <property type="evidence" value="ECO:0007669"/>
    <property type="project" value="UniProtKB-UniRule"/>
</dbReference>
<dbReference type="GeneID" id="61263201"/>
<dbReference type="InterPro" id="IPR039657">
    <property type="entry name" value="Dimethylallyltransferase"/>
</dbReference>
<keyword evidence="5 10" id="KW-0819">tRNA processing</keyword>
<comment type="similarity">
    <text evidence="3 10 13">Belongs to the IPP transferase family.</text>
</comment>
<evidence type="ECO:0000256" key="4">
    <source>
        <dbReference type="ARBA" id="ARBA00022679"/>
    </source>
</evidence>
<keyword evidence="4 10" id="KW-0808">Transferase</keyword>
<dbReference type="GO" id="GO:0005524">
    <property type="term" value="F:ATP binding"/>
    <property type="evidence" value="ECO:0007669"/>
    <property type="project" value="UniProtKB-UniRule"/>
</dbReference>
<dbReference type="InterPro" id="IPR027417">
    <property type="entry name" value="P-loop_NTPase"/>
</dbReference>
<feature type="binding site" evidence="10">
    <location>
        <begin position="10"/>
        <end position="17"/>
    </location>
    <ligand>
        <name>ATP</name>
        <dbReference type="ChEBI" id="CHEBI:30616"/>
    </ligand>
</feature>
<comment type="subunit">
    <text evidence="10">Monomer.</text>
</comment>
<sequence>MTLPIIAVLGPTGTGKSDLSVALAREVDGEVVNADSMQLYRGMDIGTAKLTPAERDGVPHHLLDVLDVREEASVARYQREARERFAEIRGRGRTPILVGGSGLYARAALDVLEFPPTDAQVRQRWQELLETEGRGALAARLEAVDPVSARRGLDDRRLVRALEVHELTGRPFSSYMPRREHREPALQIGLNGPRDLLHDRLAVRVHRMVEAGLLQEVRDLAERGLREGRTASHALGYAQFLRVVDGETSEEEAVQETIIATRRFARRQVTWFRADPRVTWIGFTLSPRQQLDRALTLIEQGRTPETANDGGAEG</sequence>
<dbReference type="PANTHER" id="PTHR11088:SF60">
    <property type="entry name" value="TRNA DIMETHYLALLYLTRANSFERASE"/>
    <property type="match status" value="1"/>
</dbReference>
<reference evidence="16" key="1">
    <citation type="submission" date="2016-04" db="EMBL/GenBank/DDBJ databases">
        <authorList>
            <person name="Waterworth S."/>
            <person name="Matcher G."/>
        </authorList>
    </citation>
    <scope>NUCLEOTIDE SEQUENCE [LARGE SCALE GENOMIC DNA]</scope>
    <source>
        <strain evidence="16">RuSp02-3</strain>
    </source>
</reference>
<dbReference type="PANTHER" id="PTHR11088">
    <property type="entry name" value="TRNA DIMETHYLALLYLTRANSFERASE"/>
    <property type="match status" value="1"/>
</dbReference>
<reference evidence="14" key="2">
    <citation type="submission" date="2016-04" db="EMBL/GenBank/DDBJ databases">
        <authorList>
            <person name="Evans L.H."/>
            <person name="Alamgir A."/>
            <person name="Owens N."/>
            <person name="Weber N.D."/>
            <person name="Virtaneva K."/>
            <person name="Barbian K."/>
            <person name="Babar A."/>
            <person name="Rosenke K."/>
        </authorList>
    </citation>
    <scope>NUCLEOTIDE SEQUENCE [LARGE SCALE GENOMIC DNA]</scope>
    <source>
        <strain evidence="14">RUTW2-3</strain>
    </source>
</reference>
<evidence type="ECO:0000256" key="6">
    <source>
        <dbReference type="ARBA" id="ARBA00022741"/>
    </source>
</evidence>
<evidence type="ECO:0000256" key="8">
    <source>
        <dbReference type="ARBA" id="ARBA00022842"/>
    </source>
</evidence>
<dbReference type="Proteomes" id="UP000594975">
    <property type="component" value="Chromosome"/>
</dbReference>
<feature type="binding site" evidence="10">
    <location>
        <begin position="12"/>
        <end position="17"/>
    </location>
    <ligand>
        <name>substrate</name>
    </ligand>
</feature>
<comment type="caution">
    <text evidence="10">Lacks conserved residue(s) required for the propagation of feature annotation.</text>
</comment>
<comment type="cofactor">
    <cofactor evidence="1 10">
        <name>Mg(2+)</name>
        <dbReference type="ChEBI" id="CHEBI:18420"/>
    </cofactor>
</comment>
<evidence type="ECO:0000256" key="2">
    <source>
        <dbReference type="ARBA" id="ARBA00003213"/>
    </source>
</evidence>
<feature type="region of interest" description="Interaction with substrate tRNA" evidence="10">
    <location>
        <begin position="35"/>
        <end position="38"/>
    </location>
</feature>
<evidence type="ECO:0000256" key="1">
    <source>
        <dbReference type="ARBA" id="ARBA00001946"/>
    </source>
</evidence>
<dbReference type="Gene3D" id="1.10.20.140">
    <property type="match status" value="1"/>
</dbReference>
<evidence type="ECO:0000313" key="16">
    <source>
        <dbReference type="Proteomes" id="UP000053171"/>
    </source>
</evidence>
<evidence type="ECO:0000256" key="5">
    <source>
        <dbReference type="ARBA" id="ARBA00022694"/>
    </source>
</evidence>
<dbReference type="Gene3D" id="3.40.50.300">
    <property type="entry name" value="P-loop containing nucleotide triphosphate hydrolases"/>
    <property type="match status" value="1"/>
</dbReference>
<dbReference type="EMBL" id="CP065738">
    <property type="protein sequence ID" value="QPT53113.1"/>
    <property type="molecule type" value="Genomic_DNA"/>
</dbReference>
<accession>A0A199NRJ2</accession>
<comment type="function">
    <text evidence="2 10 12">Catalyzes the transfer of a dimethylallyl group onto the adenine at position 37 in tRNAs that read codons beginning with uridine, leading to the formation of N6-(dimethylallyl)adenosine (i(6)A).</text>
</comment>
<evidence type="ECO:0000256" key="12">
    <source>
        <dbReference type="RuleBase" id="RU003784"/>
    </source>
</evidence>
<dbReference type="RefSeq" id="WP_064725827.1">
    <property type="nucleotide sequence ID" value="NZ_CP065738.1"/>
</dbReference>
<evidence type="ECO:0000313" key="14">
    <source>
        <dbReference type="EMBL" id="OAX51218.1"/>
    </source>
</evidence>
<dbReference type="EMBL" id="LJBJ02000030">
    <property type="protein sequence ID" value="OAX51218.1"/>
    <property type="molecule type" value="Genomic_DNA"/>
</dbReference>
<keyword evidence="8 10" id="KW-0460">Magnesium</keyword>
<proteinExistence type="inferred from homology"/>